<name>A0ABD0L2K8_9CAEN</name>
<feature type="region of interest" description="Disordered" evidence="1">
    <location>
        <begin position="244"/>
        <end position="320"/>
    </location>
</feature>
<dbReference type="EMBL" id="JACVVK020000092">
    <property type="protein sequence ID" value="KAK7493560.1"/>
    <property type="molecule type" value="Genomic_DNA"/>
</dbReference>
<dbReference type="PANTHER" id="PTHR21402">
    <property type="entry name" value="GAMETOCYTE SPECIFIC FACTOR 1-RELATED"/>
    <property type="match status" value="1"/>
</dbReference>
<comment type="caution">
    <text evidence="2">The sequence shown here is derived from an EMBL/GenBank/DDBJ whole genome shotgun (WGS) entry which is preliminary data.</text>
</comment>
<feature type="compositionally biased region" description="Basic and acidic residues" evidence="1">
    <location>
        <begin position="344"/>
        <end position="353"/>
    </location>
</feature>
<evidence type="ECO:0008006" key="4">
    <source>
        <dbReference type="Google" id="ProtNLM"/>
    </source>
</evidence>
<sequence>MTDSPQSRRDFIAEMQTFIEDECAHIGQTLAQLSWTPDHILKSELLVQCPHNSAHHLPEAALKKHSHACELRQRGCPKEDLALQLQDDDFYYEKADLVGKVKLDEGLLNSIIWNHCMENSQVYSGHRPLPVTHDDACVRLLREERLAVYDYCVQQLKAQGKMANIERDEVLTTDWEKIIKKGLLDGDGEKPKSKAELMAMLRDQKRRRQSYRAKNVHVTKKSYTEIIREVISNQVEILITSKETGDRVVEQPEEDQSEYSNGHGQRNGSRGDTTRSTHDKSPSRSRSPLQQRSRDREQRRSRTDIQSRYSDREYRDDDREYRDQRRYRERDRREYRDDDLRNVREASTSRREDEDSLVADYGDTSYDSDVSAGRESHHSSRHSKSAKKKKKKHKHKKHKSRHARCESDI</sequence>
<reference evidence="2 3" key="1">
    <citation type="journal article" date="2023" name="Sci. Data">
        <title>Genome assembly of the Korean intertidal mud-creeper Batillaria attramentaria.</title>
        <authorList>
            <person name="Patra A.K."/>
            <person name="Ho P.T."/>
            <person name="Jun S."/>
            <person name="Lee S.J."/>
            <person name="Kim Y."/>
            <person name="Won Y.J."/>
        </authorList>
    </citation>
    <scope>NUCLEOTIDE SEQUENCE [LARGE SCALE GENOMIC DNA]</scope>
    <source>
        <strain evidence="2">Wonlab-2016</strain>
    </source>
</reference>
<feature type="compositionally biased region" description="Basic and acidic residues" evidence="1">
    <location>
        <begin position="292"/>
        <end position="320"/>
    </location>
</feature>
<keyword evidence="3" id="KW-1185">Reference proteome</keyword>
<feature type="compositionally biased region" description="Basic and acidic residues" evidence="1">
    <location>
        <begin position="272"/>
        <end position="282"/>
    </location>
</feature>
<dbReference type="Proteomes" id="UP001519460">
    <property type="component" value="Unassembled WGS sequence"/>
</dbReference>
<dbReference type="AlphaFoldDB" id="A0ABD0L2K8"/>
<dbReference type="InterPro" id="IPR051591">
    <property type="entry name" value="UPF0224_FAM112_RNA_Proc"/>
</dbReference>
<dbReference type="PANTHER" id="PTHR21402:SF10">
    <property type="entry name" value="U11_U12 SMALL NUCLEAR RIBONUCLEOPROTEIN 48 KDA PROTEIN"/>
    <property type="match status" value="1"/>
</dbReference>
<organism evidence="2 3">
    <name type="scientific">Batillaria attramentaria</name>
    <dbReference type="NCBI Taxonomy" id="370345"/>
    <lineage>
        <taxon>Eukaryota</taxon>
        <taxon>Metazoa</taxon>
        <taxon>Spiralia</taxon>
        <taxon>Lophotrochozoa</taxon>
        <taxon>Mollusca</taxon>
        <taxon>Gastropoda</taxon>
        <taxon>Caenogastropoda</taxon>
        <taxon>Sorbeoconcha</taxon>
        <taxon>Cerithioidea</taxon>
        <taxon>Batillariidae</taxon>
        <taxon>Batillaria</taxon>
    </lineage>
</organism>
<protein>
    <recommendedName>
        <fullName evidence="4">CHHC U11-48K-type domain-containing protein</fullName>
    </recommendedName>
</protein>
<feature type="compositionally biased region" description="Basic residues" evidence="1">
    <location>
        <begin position="379"/>
        <end position="402"/>
    </location>
</feature>
<evidence type="ECO:0000313" key="2">
    <source>
        <dbReference type="EMBL" id="KAK7493560.1"/>
    </source>
</evidence>
<gene>
    <name evidence="2" type="ORF">BaRGS_00015271</name>
</gene>
<accession>A0ABD0L2K8</accession>
<feature type="compositionally biased region" description="Polar residues" evidence="1">
    <location>
        <begin position="258"/>
        <end position="271"/>
    </location>
</feature>
<evidence type="ECO:0000313" key="3">
    <source>
        <dbReference type="Proteomes" id="UP001519460"/>
    </source>
</evidence>
<evidence type="ECO:0000256" key="1">
    <source>
        <dbReference type="SAM" id="MobiDB-lite"/>
    </source>
</evidence>
<feature type="region of interest" description="Disordered" evidence="1">
    <location>
        <begin position="344"/>
        <end position="409"/>
    </location>
</feature>
<proteinExistence type="predicted"/>